<reference evidence="2" key="1">
    <citation type="journal article" date="2017" name="Nat. Ecol. Evol.">
        <title>Genome expansion and lineage-specific genetic innovations in the forest pathogenic fungi Armillaria.</title>
        <authorList>
            <person name="Sipos G."/>
            <person name="Prasanna A.N."/>
            <person name="Walter M.C."/>
            <person name="O'Connor E."/>
            <person name="Balint B."/>
            <person name="Krizsan K."/>
            <person name="Kiss B."/>
            <person name="Hess J."/>
            <person name="Varga T."/>
            <person name="Slot J."/>
            <person name="Riley R."/>
            <person name="Boka B."/>
            <person name="Rigling D."/>
            <person name="Barry K."/>
            <person name="Lee J."/>
            <person name="Mihaltcheva S."/>
            <person name="LaButti K."/>
            <person name="Lipzen A."/>
            <person name="Waldron R."/>
            <person name="Moloney N.M."/>
            <person name="Sperisen C."/>
            <person name="Kredics L."/>
            <person name="Vagvoelgyi C."/>
            <person name="Patrignani A."/>
            <person name="Fitzpatrick D."/>
            <person name="Nagy I."/>
            <person name="Doyle S."/>
            <person name="Anderson J.B."/>
            <person name="Grigoriev I.V."/>
            <person name="Gueldener U."/>
            <person name="Muensterkoetter M."/>
            <person name="Nagy L.G."/>
        </authorList>
    </citation>
    <scope>NUCLEOTIDE SEQUENCE [LARGE SCALE GENOMIC DNA]</scope>
    <source>
        <strain evidence="2">C18/9</strain>
    </source>
</reference>
<gene>
    <name evidence="1" type="ORF">ARMOST_21535</name>
</gene>
<protein>
    <submittedName>
        <fullName evidence="1">Uncharacterized protein</fullName>
    </submittedName>
</protein>
<organism evidence="1 2">
    <name type="scientific">Armillaria ostoyae</name>
    <name type="common">Armillaria root rot fungus</name>
    <dbReference type="NCBI Taxonomy" id="47428"/>
    <lineage>
        <taxon>Eukaryota</taxon>
        <taxon>Fungi</taxon>
        <taxon>Dikarya</taxon>
        <taxon>Basidiomycota</taxon>
        <taxon>Agaricomycotina</taxon>
        <taxon>Agaricomycetes</taxon>
        <taxon>Agaricomycetidae</taxon>
        <taxon>Agaricales</taxon>
        <taxon>Marasmiineae</taxon>
        <taxon>Physalacriaceae</taxon>
        <taxon>Armillaria</taxon>
    </lineage>
</organism>
<name>A0A284SAD4_ARMOS</name>
<dbReference type="Proteomes" id="UP000219338">
    <property type="component" value="Unassembled WGS sequence"/>
</dbReference>
<dbReference type="AlphaFoldDB" id="A0A284SAD4"/>
<keyword evidence="2" id="KW-1185">Reference proteome</keyword>
<proteinExistence type="predicted"/>
<sequence>MANTALKKCSISNFLSINSIEGSTYAVFSMEAIDDIVIAFSPAQRQGGIHLL</sequence>
<evidence type="ECO:0000313" key="2">
    <source>
        <dbReference type="Proteomes" id="UP000219338"/>
    </source>
</evidence>
<evidence type="ECO:0000313" key="1">
    <source>
        <dbReference type="EMBL" id="SJL17964.1"/>
    </source>
</evidence>
<accession>A0A284SAD4</accession>
<dbReference type="EMBL" id="FUEG01000051">
    <property type="protein sequence ID" value="SJL17964.1"/>
    <property type="molecule type" value="Genomic_DNA"/>
</dbReference>